<dbReference type="EMBL" id="JNVM01000001">
    <property type="protein sequence ID" value="KEQ27866.1"/>
    <property type="molecule type" value="Genomic_DNA"/>
</dbReference>
<dbReference type="Gene3D" id="3.40.630.30">
    <property type="match status" value="1"/>
</dbReference>
<feature type="domain" description="N-acetyltransferase" evidence="1">
    <location>
        <begin position="129"/>
        <end position="271"/>
    </location>
</feature>
<dbReference type="CDD" id="cd04301">
    <property type="entry name" value="NAT_SF"/>
    <property type="match status" value="1"/>
</dbReference>
<gene>
    <name evidence="2" type="ORF">ET33_00095</name>
</gene>
<organism evidence="2 3">
    <name type="scientific">Paenibacillus tyrfis</name>
    <dbReference type="NCBI Taxonomy" id="1501230"/>
    <lineage>
        <taxon>Bacteria</taxon>
        <taxon>Bacillati</taxon>
        <taxon>Bacillota</taxon>
        <taxon>Bacilli</taxon>
        <taxon>Bacillales</taxon>
        <taxon>Paenibacillaceae</taxon>
        <taxon>Paenibacillus</taxon>
    </lineage>
</organism>
<evidence type="ECO:0000313" key="3">
    <source>
        <dbReference type="Proteomes" id="UP000028123"/>
    </source>
</evidence>
<dbReference type="RefSeq" id="WP_036675012.1">
    <property type="nucleotide sequence ID" value="NZ_JNVM01000001.1"/>
</dbReference>
<dbReference type="AlphaFoldDB" id="A0A081PAZ3"/>
<dbReference type="Pfam" id="PF00583">
    <property type="entry name" value="Acetyltransf_1"/>
    <property type="match status" value="1"/>
</dbReference>
<reference evidence="2 3" key="1">
    <citation type="submission" date="2014-06" db="EMBL/GenBank/DDBJ databases">
        <title>Draft genome sequence of Paenibacillus sp. MSt1.</title>
        <authorList>
            <person name="Aw Y.K."/>
            <person name="Ong K.S."/>
            <person name="Gan H.M."/>
            <person name="Lee S.M."/>
        </authorList>
    </citation>
    <scope>NUCLEOTIDE SEQUENCE [LARGE SCALE GENOMIC DNA]</scope>
    <source>
        <strain evidence="2 3">MSt1</strain>
    </source>
</reference>
<dbReference type="InterPro" id="IPR000182">
    <property type="entry name" value="GNAT_dom"/>
</dbReference>
<keyword evidence="2" id="KW-0808">Transferase</keyword>
<sequence length="271" mass="30455">MTTELKQLAHLVRANFITRSTCLAKDSGEMNVRETADFIRVDCGLPSDTFNNSVWLKEQVKPSDTGLIEETVEYFNKKQYPMALWSWEDRNSCTFETLRSLGLNEAEINIAMYADLDALQPDTNCPEELKLKEVASAREIEQYGDVLASLFGESPEAANVRLYFNKPSAARLLNHSVMKLYIGAVQDDIVSTGCLIFAPDSVGIYDIATRQECRGRGFGSAMFNFLLAEARKHRAGRCVLQASPDGINIYKRSGFEPVCEVTVYENRHLLE</sequence>
<dbReference type="SUPFAM" id="SSF55729">
    <property type="entry name" value="Acyl-CoA N-acyltransferases (Nat)"/>
    <property type="match status" value="1"/>
</dbReference>
<dbReference type="Proteomes" id="UP000028123">
    <property type="component" value="Unassembled WGS sequence"/>
</dbReference>
<dbReference type="InterPro" id="IPR016181">
    <property type="entry name" value="Acyl_CoA_acyltransferase"/>
</dbReference>
<name>A0A081PAZ3_9BACL</name>
<keyword evidence="3" id="KW-1185">Reference proteome</keyword>
<protein>
    <submittedName>
        <fullName evidence="2">Acetyltransferase</fullName>
    </submittedName>
</protein>
<dbReference type="PANTHER" id="PTHR42791">
    <property type="entry name" value="GNAT FAMILY ACETYLTRANSFERASE"/>
    <property type="match status" value="1"/>
</dbReference>
<dbReference type="PROSITE" id="PS51186">
    <property type="entry name" value="GNAT"/>
    <property type="match status" value="1"/>
</dbReference>
<accession>A0A081PAZ3</accession>
<dbReference type="GO" id="GO:0016747">
    <property type="term" value="F:acyltransferase activity, transferring groups other than amino-acyl groups"/>
    <property type="evidence" value="ECO:0007669"/>
    <property type="project" value="InterPro"/>
</dbReference>
<dbReference type="InterPro" id="IPR052523">
    <property type="entry name" value="Trichothecene_AcTrans"/>
</dbReference>
<dbReference type="PANTHER" id="PTHR42791:SF1">
    <property type="entry name" value="N-ACETYLTRANSFERASE DOMAIN-CONTAINING PROTEIN"/>
    <property type="match status" value="1"/>
</dbReference>
<dbReference type="OrthoDB" id="2895575at2"/>
<evidence type="ECO:0000313" key="2">
    <source>
        <dbReference type="EMBL" id="KEQ27866.1"/>
    </source>
</evidence>
<evidence type="ECO:0000259" key="1">
    <source>
        <dbReference type="PROSITE" id="PS51186"/>
    </source>
</evidence>
<comment type="caution">
    <text evidence="2">The sequence shown here is derived from an EMBL/GenBank/DDBJ whole genome shotgun (WGS) entry which is preliminary data.</text>
</comment>
<dbReference type="eggNOG" id="COG0456">
    <property type="taxonomic scope" value="Bacteria"/>
</dbReference>
<proteinExistence type="predicted"/>